<dbReference type="InterPro" id="IPR039420">
    <property type="entry name" value="WalR-like"/>
</dbReference>
<dbReference type="OrthoDB" id="9808843at2"/>
<dbReference type="Gene3D" id="1.10.10.10">
    <property type="entry name" value="Winged helix-like DNA-binding domain superfamily/Winged helix DNA-binding domain"/>
    <property type="match status" value="1"/>
</dbReference>
<keyword evidence="1" id="KW-0805">Transcription regulation</keyword>
<evidence type="ECO:0000313" key="5">
    <source>
        <dbReference type="EMBL" id="SFR29170.1"/>
    </source>
</evidence>
<evidence type="ECO:0000256" key="1">
    <source>
        <dbReference type="ARBA" id="ARBA00023015"/>
    </source>
</evidence>
<evidence type="ECO:0000256" key="3">
    <source>
        <dbReference type="ARBA" id="ARBA00023163"/>
    </source>
</evidence>
<dbReference type="STRING" id="84724.SAMN04488564_11794"/>
<dbReference type="SMART" id="SM00421">
    <property type="entry name" value="HTH_LUXR"/>
    <property type="match status" value="1"/>
</dbReference>
<dbReference type="Proteomes" id="UP000198583">
    <property type="component" value="Unassembled WGS sequence"/>
</dbReference>
<accession>A0A1I6FGV1</accession>
<evidence type="ECO:0000259" key="4">
    <source>
        <dbReference type="PROSITE" id="PS50043"/>
    </source>
</evidence>
<organism evidence="5 6">
    <name type="scientific">Lentzea waywayandensis</name>
    <dbReference type="NCBI Taxonomy" id="84724"/>
    <lineage>
        <taxon>Bacteria</taxon>
        <taxon>Bacillati</taxon>
        <taxon>Actinomycetota</taxon>
        <taxon>Actinomycetes</taxon>
        <taxon>Pseudonocardiales</taxon>
        <taxon>Pseudonocardiaceae</taxon>
        <taxon>Lentzea</taxon>
    </lineage>
</organism>
<sequence>MVGAGQSNAEIGRRLHLVEGTVKTCMTTIMQRLGARNRVQAAITAYEAGLVNP</sequence>
<dbReference type="InterPro" id="IPR000792">
    <property type="entry name" value="Tscrpt_reg_LuxR_C"/>
</dbReference>
<name>A0A1I6FGV1_9PSEU</name>
<dbReference type="GO" id="GO:0006355">
    <property type="term" value="P:regulation of DNA-templated transcription"/>
    <property type="evidence" value="ECO:0007669"/>
    <property type="project" value="InterPro"/>
</dbReference>
<dbReference type="SUPFAM" id="SSF46894">
    <property type="entry name" value="C-terminal effector domain of the bipartite response regulators"/>
    <property type="match status" value="1"/>
</dbReference>
<dbReference type="PANTHER" id="PTHR43214">
    <property type="entry name" value="TWO-COMPONENT RESPONSE REGULATOR"/>
    <property type="match status" value="1"/>
</dbReference>
<keyword evidence="2" id="KW-0238">DNA-binding</keyword>
<dbReference type="AlphaFoldDB" id="A0A1I6FGV1"/>
<reference evidence="6" key="1">
    <citation type="submission" date="2016-10" db="EMBL/GenBank/DDBJ databases">
        <authorList>
            <person name="Varghese N."/>
            <person name="Submissions S."/>
        </authorList>
    </citation>
    <scope>NUCLEOTIDE SEQUENCE [LARGE SCALE GENOMIC DNA]</scope>
    <source>
        <strain evidence="6">DSM 44232</strain>
    </source>
</reference>
<feature type="domain" description="HTH luxR-type" evidence="4">
    <location>
        <begin position="1"/>
        <end position="49"/>
    </location>
</feature>
<proteinExistence type="predicted"/>
<dbReference type="InterPro" id="IPR016032">
    <property type="entry name" value="Sig_transdc_resp-reg_C-effctor"/>
</dbReference>
<gene>
    <name evidence="5" type="ORF">SAMN04488564_11794</name>
</gene>
<dbReference type="GO" id="GO:0003677">
    <property type="term" value="F:DNA binding"/>
    <property type="evidence" value="ECO:0007669"/>
    <property type="project" value="UniProtKB-KW"/>
</dbReference>
<dbReference type="EMBL" id="FOYL01000017">
    <property type="protein sequence ID" value="SFR29170.1"/>
    <property type="molecule type" value="Genomic_DNA"/>
</dbReference>
<evidence type="ECO:0000313" key="6">
    <source>
        <dbReference type="Proteomes" id="UP000198583"/>
    </source>
</evidence>
<protein>
    <submittedName>
        <fullName evidence="5">Regulatory protein, luxR family</fullName>
    </submittedName>
</protein>
<dbReference type="PANTHER" id="PTHR43214:SF24">
    <property type="entry name" value="TRANSCRIPTIONAL REGULATORY PROTEIN NARL-RELATED"/>
    <property type="match status" value="1"/>
</dbReference>
<dbReference type="RefSeq" id="WP_093605606.1">
    <property type="nucleotide sequence ID" value="NZ_FOYL01000017.1"/>
</dbReference>
<dbReference type="Pfam" id="PF00196">
    <property type="entry name" value="GerE"/>
    <property type="match status" value="1"/>
</dbReference>
<keyword evidence="3" id="KW-0804">Transcription</keyword>
<dbReference type="InterPro" id="IPR036388">
    <property type="entry name" value="WH-like_DNA-bd_sf"/>
</dbReference>
<keyword evidence="6" id="KW-1185">Reference proteome</keyword>
<evidence type="ECO:0000256" key="2">
    <source>
        <dbReference type="ARBA" id="ARBA00023125"/>
    </source>
</evidence>
<dbReference type="PROSITE" id="PS50043">
    <property type="entry name" value="HTH_LUXR_2"/>
    <property type="match status" value="1"/>
</dbReference>